<keyword evidence="1" id="KW-0472">Membrane</keyword>
<proteinExistence type="predicted"/>
<dbReference type="EMBL" id="JAVDYI010000001">
    <property type="protein sequence ID" value="MDR7357172.1"/>
    <property type="molecule type" value="Genomic_DNA"/>
</dbReference>
<evidence type="ECO:0000256" key="1">
    <source>
        <dbReference type="SAM" id="Phobius"/>
    </source>
</evidence>
<keyword evidence="1" id="KW-1133">Transmembrane helix</keyword>
<organism evidence="2 3">
    <name type="scientific">Paeniglutamicibacter sulfureus</name>
    <dbReference type="NCBI Taxonomy" id="43666"/>
    <lineage>
        <taxon>Bacteria</taxon>
        <taxon>Bacillati</taxon>
        <taxon>Actinomycetota</taxon>
        <taxon>Actinomycetes</taxon>
        <taxon>Micrococcales</taxon>
        <taxon>Micrococcaceae</taxon>
        <taxon>Paeniglutamicibacter</taxon>
    </lineage>
</organism>
<evidence type="ECO:0000313" key="3">
    <source>
        <dbReference type="Proteomes" id="UP001183817"/>
    </source>
</evidence>
<protein>
    <submittedName>
        <fullName evidence="2">Uncharacterized protein</fullName>
    </submittedName>
</protein>
<name>A0ABU2BEV8_9MICC</name>
<feature type="transmembrane region" description="Helical" evidence="1">
    <location>
        <begin position="31"/>
        <end position="50"/>
    </location>
</feature>
<evidence type="ECO:0000313" key="2">
    <source>
        <dbReference type="EMBL" id="MDR7357172.1"/>
    </source>
</evidence>
<keyword evidence="3" id="KW-1185">Reference proteome</keyword>
<gene>
    <name evidence="2" type="ORF">J2S64_000863</name>
</gene>
<comment type="caution">
    <text evidence="2">The sequence shown here is derived from an EMBL/GenBank/DDBJ whole genome shotgun (WGS) entry which is preliminary data.</text>
</comment>
<reference evidence="2 3" key="1">
    <citation type="submission" date="2023-07" db="EMBL/GenBank/DDBJ databases">
        <title>Sequencing the genomes of 1000 actinobacteria strains.</title>
        <authorList>
            <person name="Klenk H.-P."/>
        </authorList>
    </citation>
    <scope>NUCLEOTIDE SEQUENCE [LARGE SCALE GENOMIC DNA]</scope>
    <source>
        <strain evidence="2 3">DSM 20167</strain>
    </source>
</reference>
<accession>A0ABU2BEV8</accession>
<keyword evidence="1" id="KW-0812">Transmembrane</keyword>
<dbReference type="Proteomes" id="UP001183817">
    <property type="component" value="Unassembled WGS sequence"/>
</dbReference>
<sequence length="89" mass="9660">MARCILLPMVLVIAVVGLLLGGQQDMVQLFGMILAALVLDGTLAFVAFGAPRSKRCRVRVDDGSRHRCASFFPAPSGNSPFLHRRYTGE</sequence>